<dbReference type="PANTHER" id="PTHR31973:SF187">
    <property type="entry name" value="MUTATOR TRANSPOSASE MUDRA PROTEIN"/>
    <property type="match status" value="1"/>
</dbReference>
<evidence type="ECO:0000256" key="1">
    <source>
        <dbReference type="ARBA" id="ARBA00022723"/>
    </source>
</evidence>
<keyword evidence="3" id="KW-0862">Zinc</keyword>
<keyword evidence="2 4" id="KW-0863">Zinc-finger</keyword>
<dbReference type="InterPro" id="IPR006564">
    <property type="entry name" value="Znf_PMZ"/>
</dbReference>
<organism evidence="6 7">
    <name type="scientific">Brassica cretica</name>
    <name type="common">Mustard</name>
    <dbReference type="NCBI Taxonomy" id="69181"/>
    <lineage>
        <taxon>Eukaryota</taxon>
        <taxon>Viridiplantae</taxon>
        <taxon>Streptophyta</taxon>
        <taxon>Embryophyta</taxon>
        <taxon>Tracheophyta</taxon>
        <taxon>Spermatophyta</taxon>
        <taxon>Magnoliopsida</taxon>
        <taxon>eudicotyledons</taxon>
        <taxon>Gunneridae</taxon>
        <taxon>Pentapetalae</taxon>
        <taxon>rosids</taxon>
        <taxon>malvids</taxon>
        <taxon>Brassicales</taxon>
        <taxon>Brassicaceae</taxon>
        <taxon>Brassiceae</taxon>
        <taxon>Brassica</taxon>
    </lineage>
</organism>
<dbReference type="EMBL" id="QGKX02001290">
    <property type="protein sequence ID" value="KAF3537450.1"/>
    <property type="molecule type" value="Genomic_DNA"/>
</dbReference>
<reference evidence="6" key="1">
    <citation type="submission" date="2019-12" db="EMBL/GenBank/DDBJ databases">
        <title>Genome sequencing and annotation of Brassica cretica.</title>
        <authorList>
            <person name="Studholme D.J."/>
            <person name="Sarris P."/>
        </authorList>
    </citation>
    <scope>NUCLEOTIDE SEQUENCE</scope>
    <source>
        <strain evidence="6">PFS-109/04</strain>
        <tissue evidence="6">Leaf</tissue>
    </source>
</reference>
<dbReference type="InterPro" id="IPR004332">
    <property type="entry name" value="Transposase_MuDR"/>
</dbReference>
<comment type="caution">
    <text evidence="6">The sequence shown here is derived from an EMBL/GenBank/DDBJ whole genome shotgun (WGS) entry which is preliminary data.</text>
</comment>
<dbReference type="Pfam" id="PF03108">
    <property type="entry name" value="DBD_Tnp_Mut"/>
    <property type="match status" value="1"/>
</dbReference>
<evidence type="ECO:0000256" key="2">
    <source>
        <dbReference type="ARBA" id="ARBA00022771"/>
    </source>
</evidence>
<proteinExistence type="predicted"/>
<dbReference type="AlphaFoldDB" id="A0A8S9Q830"/>
<evidence type="ECO:0000259" key="5">
    <source>
        <dbReference type="PROSITE" id="PS50966"/>
    </source>
</evidence>
<keyword evidence="1" id="KW-0479">Metal-binding</keyword>
<feature type="domain" description="SWIM-type" evidence="5">
    <location>
        <begin position="475"/>
        <end position="516"/>
    </location>
</feature>
<dbReference type="GO" id="GO:0008270">
    <property type="term" value="F:zinc ion binding"/>
    <property type="evidence" value="ECO:0007669"/>
    <property type="project" value="UniProtKB-KW"/>
</dbReference>
<dbReference type="InterPro" id="IPR007527">
    <property type="entry name" value="Znf_SWIM"/>
</dbReference>
<protein>
    <recommendedName>
        <fullName evidence="5">SWIM-type domain-containing protein</fullName>
    </recommendedName>
</protein>
<gene>
    <name evidence="6" type="ORF">F2Q69_00023474</name>
</gene>
<dbReference type="PROSITE" id="PS50966">
    <property type="entry name" value="ZF_SWIM"/>
    <property type="match status" value="1"/>
</dbReference>
<sequence length="537" mass="61482">MHTNHISFTISPNSSKKLKILIPNCARFIETLKVMILGHSRVGSFCGEVLDDWRNQIICQLPIVYVEWLFIDNSWDFVVDNIKGARMFFLSDGSTHAELVEMAQEAYNLDMNREISKTHVEHLCVSSRGRTRIIGDANIDGNQDGEDVDEVSYEEEEQDYEDVNEVKNEGEEDANFSDAAEVDDEFAYYNVYGNVKDEDEDEEEADDICFEGFKETYASEGGSSNGTSFDYIYVNQSFVNRDELVSELRLSAVKRKFSFKIYKATKTLLVARCRVARCGWKVRASVKHGTNTFWVTKYLKTYTCSVFDRLAQRKHCTTKYVGKLFIDRVGIIDGLNLKHIQDATKNMFGMKLDYTTSYRALLYAQELSANLELATYFKEAGMRLWSRVHCHGEMYNLKTSNISESINSALKPARGFPITFLLEFIREKLGRWYWKRREDDMNLTTEHSRGVEYLLEIRSEIADTMSVQPIDGCRFFVTSGRQDCVVDLEHVKCDCGVYGIEKIPCSHAIAAGSFANLNIATLVFPLYSTAYLYVGYS</sequence>
<name>A0A8S9Q830_BRACR</name>
<evidence type="ECO:0000256" key="4">
    <source>
        <dbReference type="PROSITE-ProRule" id="PRU00325"/>
    </source>
</evidence>
<accession>A0A8S9Q830</accession>
<evidence type="ECO:0000256" key="3">
    <source>
        <dbReference type="ARBA" id="ARBA00022833"/>
    </source>
</evidence>
<dbReference type="Proteomes" id="UP000712600">
    <property type="component" value="Unassembled WGS sequence"/>
</dbReference>
<evidence type="ECO:0000313" key="6">
    <source>
        <dbReference type="EMBL" id="KAF3537450.1"/>
    </source>
</evidence>
<evidence type="ECO:0000313" key="7">
    <source>
        <dbReference type="Proteomes" id="UP000712600"/>
    </source>
</evidence>
<dbReference type="SMART" id="SM00575">
    <property type="entry name" value="ZnF_PMZ"/>
    <property type="match status" value="1"/>
</dbReference>
<dbReference type="Pfam" id="PF04434">
    <property type="entry name" value="SWIM"/>
    <property type="match status" value="1"/>
</dbReference>
<dbReference type="PANTHER" id="PTHR31973">
    <property type="entry name" value="POLYPROTEIN, PUTATIVE-RELATED"/>
    <property type="match status" value="1"/>
</dbReference>